<organism evidence="2 3">
    <name type="scientific">Phytophthora cactorum</name>
    <dbReference type="NCBI Taxonomy" id="29920"/>
    <lineage>
        <taxon>Eukaryota</taxon>
        <taxon>Sar</taxon>
        <taxon>Stramenopiles</taxon>
        <taxon>Oomycota</taxon>
        <taxon>Peronosporomycetes</taxon>
        <taxon>Peronosporales</taxon>
        <taxon>Peronosporaceae</taxon>
        <taxon>Phytophthora</taxon>
    </lineage>
</organism>
<keyword evidence="3" id="KW-1185">Reference proteome</keyword>
<gene>
    <name evidence="2" type="ORF">PC110_g7854</name>
</gene>
<reference evidence="2 3" key="1">
    <citation type="submission" date="2018-01" db="EMBL/GenBank/DDBJ databases">
        <title>Draft genome of the strawberry crown rot pathogen Phytophthora cactorum.</title>
        <authorList>
            <person name="Armitage A.D."/>
            <person name="Lysoe E."/>
            <person name="Nellist C.F."/>
            <person name="Harrison R.J."/>
            <person name="Brurberg M.B."/>
        </authorList>
    </citation>
    <scope>NUCLEOTIDE SEQUENCE [LARGE SCALE GENOMIC DNA]</scope>
    <source>
        <strain evidence="2 3">10300</strain>
    </source>
</reference>
<proteinExistence type="predicted"/>
<evidence type="ECO:0000256" key="1">
    <source>
        <dbReference type="SAM" id="MobiDB-lite"/>
    </source>
</evidence>
<name>A0A329SGC3_9STRA</name>
<evidence type="ECO:0000313" key="2">
    <source>
        <dbReference type="EMBL" id="RAW35854.1"/>
    </source>
</evidence>
<accession>A0A329SGC3</accession>
<sequence>MVGLRGKHWTDEGVPFKVAWTKLRMEEEFAVRPKGRRRLFLGQGGSPGLLRLRPMESPATLRPALASASSASADDRAQSTQGVKSSTQPRAKATSPAVRPRQSESRAQSRAAADPDEDKAPVPTQTESVAADQMATQAASPHENQPDAPATTAVPSPPSPATASPS</sequence>
<feature type="compositionally biased region" description="Polar residues" evidence="1">
    <location>
        <begin position="123"/>
        <end position="143"/>
    </location>
</feature>
<protein>
    <submittedName>
        <fullName evidence="2">Uncharacterized protein</fullName>
    </submittedName>
</protein>
<feature type="compositionally biased region" description="Low complexity" evidence="1">
    <location>
        <begin position="57"/>
        <end position="72"/>
    </location>
</feature>
<feature type="region of interest" description="Disordered" evidence="1">
    <location>
        <begin position="39"/>
        <end position="166"/>
    </location>
</feature>
<dbReference type="OrthoDB" id="10567904at2759"/>
<dbReference type="EMBL" id="MJFZ01000156">
    <property type="protein sequence ID" value="RAW35854.1"/>
    <property type="molecule type" value="Genomic_DNA"/>
</dbReference>
<comment type="caution">
    <text evidence="2">The sequence shown here is derived from an EMBL/GenBank/DDBJ whole genome shotgun (WGS) entry which is preliminary data.</text>
</comment>
<dbReference type="Proteomes" id="UP000251314">
    <property type="component" value="Unassembled WGS sequence"/>
</dbReference>
<dbReference type="AlphaFoldDB" id="A0A329SGC3"/>
<evidence type="ECO:0000313" key="3">
    <source>
        <dbReference type="Proteomes" id="UP000251314"/>
    </source>
</evidence>
<dbReference type="VEuPathDB" id="FungiDB:PC110_g7854"/>